<evidence type="ECO:0000256" key="1">
    <source>
        <dbReference type="SAM" id="SignalP"/>
    </source>
</evidence>
<dbReference type="EMBL" id="QSOE01000130">
    <property type="protein sequence ID" value="RGI80429.1"/>
    <property type="molecule type" value="Genomic_DNA"/>
</dbReference>
<sequence length="113" mass="12584">MKRWKKMMAFCFAFLMAFVMFGSSVEAANGPNEQDWSSAYIVIDDGSANPKQLYNANKSVTISTVKNISYDKKTNTLTLNGYQEAEKRIVANEMGDDFKVKVVGNNQIQGIAV</sequence>
<dbReference type="Proteomes" id="UP000262524">
    <property type="component" value="Unassembled WGS sequence"/>
</dbReference>
<feature type="chain" id="PRO_5016894480" evidence="1">
    <location>
        <begin position="28"/>
        <end position="113"/>
    </location>
</feature>
<comment type="caution">
    <text evidence="2">The sequence shown here is derived from an EMBL/GenBank/DDBJ whole genome shotgun (WGS) entry which is preliminary data.</text>
</comment>
<accession>A0A374N9N2</accession>
<evidence type="ECO:0000313" key="3">
    <source>
        <dbReference type="Proteomes" id="UP000262524"/>
    </source>
</evidence>
<keyword evidence="1" id="KW-0732">Signal</keyword>
<name>A0A374N9N2_9FIRM</name>
<feature type="signal peptide" evidence="1">
    <location>
        <begin position="1"/>
        <end position="27"/>
    </location>
</feature>
<dbReference type="RefSeq" id="WP_117983524.1">
    <property type="nucleotide sequence ID" value="NZ_QSOE01000130.1"/>
</dbReference>
<proteinExistence type="predicted"/>
<dbReference type="AlphaFoldDB" id="A0A374N9N2"/>
<protein>
    <submittedName>
        <fullName evidence="2">Uncharacterized protein</fullName>
    </submittedName>
</protein>
<gene>
    <name evidence="2" type="ORF">DXD91_13575</name>
</gene>
<reference evidence="2 3" key="1">
    <citation type="submission" date="2018-08" db="EMBL/GenBank/DDBJ databases">
        <title>A genome reference for cultivated species of the human gut microbiota.</title>
        <authorList>
            <person name="Zou Y."/>
            <person name="Xue W."/>
            <person name="Luo G."/>
        </authorList>
    </citation>
    <scope>NUCLEOTIDE SEQUENCE [LARGE SCALE GENOMIC DNA]</scope>
    <source>
        <strain evidence="2 3">TM10-1AC</strain>
    </source>
</reference>
<organism evidence="2 3">
    <name type="scientific">Anaerobutyricum hallii</name>
    <dbReference type="NCBI Taxonomy" id="39488"/>
    <lineage>
        <taxon>Bacteria</taxon>
        <taxon>Bacillati</taxon>
        <taxon>Bacillota</taxon>
        <taxon>Clostridia</taxon>
        <taxon>Lachnospirales</taxon>
        <taxon>Lachnospiraceae</taxon>
        <taxon>Anaerobutyricum</taxon>
    </lineage>
</organism>
<evidence type="ECO:0000313" key="2">
    <source>
        <dbReference type="EMBL" id="RGI80429.1"/>
    </source>
</evidence>